<organism evidence="2 3">
    <name type="scientific">Paraburkholderia bryophila</name>
    <dbReference type="NCBI Taxonomy" id="420952"/>
    <lineage>
        <taxon>Bacteria</taxon>
        <taxon>Pseudomonadati</taxon>
        <taxon>Pseudomonadota</taxon>
        <taxon>Betaproteobacteria</taxon>
        <taxon>Burkholderiales</taxon>
        <taxon>Burkholderiaceae</taxon>
        <taxon>Paraburkholderia</taxon>
    </lineage>
</organism>
<dbReference type="OrthoDB" id="9798676at2"/>
<evidence type="ECO:0000313" key="3">
    <source>
        <dbReference type="Proteomes" id="UP000248918"/>
    </source>
</evidence>
<dbReference type="Proteomes" id="UP000248918">
    <property type="component" value="Unassembled WGS sequence"/>
</dbReference>
<dbReference type="AlphaFoldDB" id="A0A329D657"/>
<feature type="domain" description="Beta-ketoacyl synthase-like N-terminal" evidence="1">
    <location>
        <begin position="13"/>
        <end position="254"/>
    </location>
</feature>
<accession>A0A329D657</accession>
<evidence type="ECO:0000313" key="2">
    <source>
        <dbReference type="EMBL" id="RAS38075.1"/>
    </source>
</evidence>
<dbReference type="InterPro" id="IPR014030">
    <property type="entry name" value="Ketoacyl_synth_N"/>
</dbReference>
<proteinExistence type="predicted"/>
<comment type="caution">
    <text evidence="2">The sequence shown here is derived from an EMBL/GenBank/DDBJ whole genome shotgun (WGS) entry which is preliminary data.</text>
</comment>
<gene>
    <name evidence="2" type="ORF">BX591_102364</name>
</gene>
<sequence>MPDLHWTIPVARWSSWPAAASAAPDIGFIEPIVRRRLSTLSRVALKVAHECVAQEPARVVFASRHGELRRTTDILRAISAGEPVSPTAFSLSVLNAMTGVFGIARGDRSAASAISAGAETLGYALLEAHAQYAAQPGSPVLLVYADEPADPAYGTIEDEVPGGALAILLDSGAATGQLTCRLSGGGGAGMTEASCNAQAPDNVRGNSAGPESLAAAANQAVPEARFATQTQALLHCLETGNPGAWQHADATWHWSWHGLAS</sequence>
<protein>
    <submittedName>
        <fullName evidence="2">Beta-ketoacyl synthase-like protein</fullName>
    </submittedName>
</protein>
<name>A0A329D657_9BURK</name>
<dbReference type="Pfam" id="PF13723">
    <property type="entry name" value="Ketoacyl-synt_2"/>
    <property type="match status" value="1"/>
</dbReference>
<dbReference type="EMBL" id="QLTK01000002">
    <property type="protein sequence ID" value="RAS38075.1"/>
    <property type="molecule type" value="Genomic_DNA"/>
</dbReference>
<evidence type="ECO:0000259" key="1">
    <source>
        <dbReference type="Pfam" id="PF13723"/>
    </source>
</evidence>
<reference evidence="2 3" key="1">
    <citation type="submission" date="2018-06" db="EMBL/GenBank/DDBJ databases">
        <title>Genomic Encyclopedia of Type Strains, Phase III (KMG-III): the genomes of soil and plant-associated and newly described type strains.</title>
        <authorList>
            <person name="Whitman W."/>
        </authorList>
    </citation>
    <scope>NUCLEOTIDE SEQUENCE [LARGE SCALE GENOMIC DNA]</scope>
    <source>
        <strain evidence="2 3">LMG 23644</strain>
    </source>
</reference>
<dbReference type="RefSeq" id="WP_111929907.1">
    <property type="nucleotide sequence ID" value="NZ_CADFFP010000001.1"/>
</dbReference>